<gene>
    <name evidence="2" type="ORF">AL504_27570</name>
</gene>
<evidence type="ECO:0000313" key="3">
    <source>
        <dbReference type="Proteomes" id="UP000060602"/>
    </source>
</evidence>
<proteinExistence type="predicted"/>
<organism evidence="2 3">
    <name type="scientific">Alcaligenes xylosoxydans xylosoxydans</name>
    <name type="common">Achromobacter xylosoxidans</name>
    <dbReference type="NCBI Taxonomy" id="85698"/>
    <lineage>
        <taxon>Bacteria</taxon>
        <taxon>Pseudomonadati</taxon>
        <taxon>Pseudomonadota</taxon>
        <taxon>Betaproteobacteria</taxon>
        <taxon>Burkholderiales</taxon>
        <taxon>Alcaligenaceae</taxon>
        <taxon>Achromobacter</taxon>
    </lineage>
</organism>
<dbReference type="Proteomes" id="UP000060602">
    <property type="component" value="Chromosome"/>
</dbReference>
<feature type="domain" description="Cupin type-2" evidence="1">
    <location>
        <begin position="37"/>
        <end position="96"/>
    </location>
</feature>
<accession>A0A0X8P3X1</accession>
<evidence type="ECO:0000259" key="1">
    <source>
        <dbReference type="Pfam" id="PF07883"/>
    </source>
</evidence>
<sequence>MPLFNLADLADSLPATWKSRVLGEAGDCNIKVLKMDGQSSPAETHDYNEALIVISGALRLSVQGEEIAVAAGEMYLAPAGVPHAVAAGSHGVLVIVDPVGS</sequence>
<dbReference type="Gene3D" id="2.60.120.10">
    <property type="entry name" value="Jelly Rolls"/>
    <property type="match status" value="1"/>
</dbReference>
<dbReference type="AlphaFoldDB" id="A0A0X8P3X1"/>
<name>A0A0X8P3X1_ALCXX</name>
<reference evidence="3" key="1">
    <citation type="submission" date="2015-12" db="EMBL/GenBank/DDBJ databases">
        <title>FDA dAtabase for Regulatory Grade micrObial Sequences (FDA-ARGOS): Supporting development and validation of Infectious Disease Dx tests.</title>
        <authorList>
            <person name="Case J."/>
            <person name="Tallon L."/>
            <person name="Sadzewicz L."/>
            <person name="Sengamalay N."/>
            <person name="Ott S."/>
            <person name="Godinez A."/>
            <person name="Nagaraj S."/>
            <person name="Nadendla S."/>
            <person name="Sichtig H."/>
        </authorList>
    </citation>
    <scope>NUCLEOTIDE SEQUENCE [LARGE SCALE GENOMIC DNA]</scope>
    <source>
        <strain evidence="3">FDAARGOS_147</strain>
    </source>
</reference>
<dbReference type="InterPro" id="IPR011051">
    <property type="entry name" value="RmlC_Cupin_sf"/>
</dbReference>
<dbReference type="InterPro" id="IPR014710">
    <property type="entry name" value="RmlC-like_jellyroll"/>
</dbReference>
<dbReference type="RefSeq" id="WP_061073826.1">
    <property type="nucleotide sequence ID" value="NZ_CP014060.2"/>
</dbReference>
<dbReference type="EMBL" id="CP014060">
    <property type="protein sequence ID" value="AMG39434.1"/>
    <property type="molecule type" value="Genomic_DNA"/>
</dbReference>
<protein>
    <submittedName>
        <fullName evidence="2">Cupin domain-containing protein</fullName>
    </submittedName>
</protein>
<dbReference type="Pfam" id="PF07883">
    <property type="entry name" value="Cupin_2"/>
    <property type="match status" value="1"/>
</dbReference>
<dbReference type="SUPFAM" id="SSF51182">
    <property type="entry name" value="RmlC-like cupins"/>
    <property type="match status" value="1"/>
</dbReference>
<dbReference type="InterPro" id="IPR013096">
    <property type="entry name" value="Cupin_2"/>
</dbReference>
<evidence type="ECO:0000313" key="2">
    <source>
        <dbReference type="EMBL" id="AMG39434.1"/>
    </source>
</evidence>